<sequence length="132" mass="14496">MGPCGAAVAPSPRNPEARDAPLSNATLCHRLRALGINTKTEHCAHGFRTTFSTLCHHEEFKEAKAWDSDVIELQLAHLDSGSVKAIYRRHGPLALIGSRTKLMQHWADRIDGFADPKQRVVQSARTVSPPPP</sequence>
<organism evidence="2 3">
    <name type="scientific">Bradyrhizobium iriomotense</name>
    <dbReference type="NCBI Taxonomy" id="441950"/>
    <lineage>
        <taxon>Bacteria</taxon>
        <taxon>Pseudomonadati</taxon>
        <taxon>Pseudomonadota</taxon>
        <taxon>Alphaproteobacteria</taxon>
        <taxon>Hyphomicrobiales</taxon>
        <taxon>Nitrobacteraceae</taxon>
        <taxon>Bradyrhizobium</taxon>
    </lineage>
</organism>
<evidence type="ECO:0000256" key="1">
    <source>
        <dbReference type="SAM" id="MobiDB-lite"/>
    </source>
</evidence>
<proteinExistence type="predicted"/>
<name>A0ABQ6BEH8_9BRAD</name>
<comment type="caution">
    <text evidence="2">The sequence shown here is derived from an EMBL/GenBank/DDBJ whole genome shotgun (WGS) entry which is preliminary data.</text>
</comment>
<dbReference type="Proteomes" id="UP001156905">
    <property type="component" value="Unassembled WGS sequence"/>
</dbReference>
<evidence type="ECO:0000313" key="3">
    <source>
        <dbReference type="Proteomes" id="UP001156905"/>
    </source>
</evidence>
<gene>
    <name evidence="2" type="ORF">GCM10007857_89670</name>
</gene>
<evidence type="ECO:0008006" key="4">
    <source>
        <dbReference type="Google" id="ProtNLM"/>
    </source>
</evidence>
<reference evidence="3" key="1">
    <citation type="journal article" date="2019" name="Int. J. Syst. Evol. Microbiol.">
        <title>The Global Catalogue of Microorganisms (GCM) 10K type strain sequencing project: providing services to taxonomists for standard genome sequencing and annotation.</title>
        <authorList>
            <consortium name="The Broad Institute Genomics Platform"/>
            <consortium name="The Broad Institute Genome Sequencing Center for Infectious Disease"/>
            <person name="Wu L."/>
            <person name="Ma J."/>
        </authorList>
    </citation>
    <scope>NUCLEOTIDE SEQUENCE [LARGE SCALE GENOMIC DNA]</scope>
    <source>
        <strain evidence="3">NBRC 102520</strain>
    </source>
</reference>
<keyword evidence="3" id="KW-1185">Reference proteome</keyword>
<dbReference type="InterPro" id="IPR011010">
    <property type="entry name" value="DNA_brk_join_enz"/>
</dbReference>
<dbReference type="EMBL" id="BSOW01000075">
    <property type="protein sequence ID" value="GLR92246.1"/>
    <property type="molecule type" value="Genomic_DNA"/>
</dbReference>
<accession>A0ABQ6BEH8</accession>
<feature type="region of interest" description="Disordered" evidence="1">
    <location>
        <begin position="1"/>
        <end position="20"/>
    </location>
</feature>
<evidence type="ECO:0000313" key="2">
    <source>
        <dbReference type="EMBL" id="GLR92246.1"/>
    </source>
</evidence>
<dbReference type="SUPFAM" id="SSF56349">
    <property type="entry name" value="DNA breaking-rejoining enzymes"/>
    <property type="match status" value="1"/>
</dbReference>
<protein>
    <recommendedName>
        <fullName evidence="4">Tyr recombinase domain-containing protein</fullName>
    </recommendedName>
</protein>